<comment type="caution">
    <text evidence="1">The sequence shown here is derived from an EMBL/GenBank/DDBJ whole genome shotgun (WGS) entry which is preliminary data.</text>
</comment>
<dbReference type="RefSeq" id="WP_024957698.1">
    <property type="nucleotide sequence ID" value="NZ_SHMB01000004.1"/>
</dbReference>
<organism evidence="1 2">
    <name type="scientific">Pseudoxanthomonas winnipegensis</name>
    <dbReference type="NCBI Taxonomy" id="2480810"/>
    <lineage>
        <taxon>Bacteria</taxon>
        <taxon>Pseudomonadati</taxon>
        <taxon>Pseudomonadota</taxon>
        <taxon>Gammaproteobacteria</taxon>
        <taxon>Lysobacterales</taxon>
        <taxon>Lysobacteraceae</taxon>
        <taxon>Pseudoxanthomonas</taxon>
    </lineage>
</organism>
<proteinExistence type="predicted"/>
<accession>A0A4Q8LHR1</accession>
<dbReference type="Proteomes" id="UP000291286">
    <property type="component" value="Unassembled WGS sequence"/>
</dbReference>
<dbReference type="EMBL" id="SHMB01000004">
    <property type="protein sequence ID" value="TAA29026.1"/>
    <property type="molecule type" value="Genomic_DNA"/>
</dbReference>
<evidence type="ECO:0000313" key="1">
    <source>
        <dbReference type="EMBL" id="TAA29026.1"/>
    </source>
</evidence>
<dbReference type="AlphaFoldDB" id="A0A4Q8LHR1"/>
<sequence>MQKNTFTIEADYSTNSWSSNWEPIDNAEYSTLAEAEAGMEDLEQKLGWRNMRIVDETRFVWAYGQEGEDEDA</sequence>
<dbReference type="GeneID" id="93832435"/>
<protein>
    <submittedName>
        <fullName evidence="1">Uncharacterized protein</fullName>
    </submittedName>
</protein>
<evidence type="ECO:0000313" key="2">
    <source>
        <dbReference type="Proteomes" id="UP000291286"/>
    </source>
</evidence>
<name>A0A4Q8LHR1_9GAMM</name>
<gene>
    <name evidence="1" type="ORF">EA661_12100</name>
</gene>
<reference evidence="1 2" key="1">
    <citation type="submission" date="2019-02" db="EMBL/GenBank/DDBJ databases">
        <title>WGS of Pseudoxanthomonas species novum from clinical isolates.</title>
        <authorList>
            <person name="Bernier A.-M."/>
            <person name="Bernard K."/>
            <person name="Vachon A."/>
        </authorList>
    </citation>
    <scope>NUCLEOTIDE SEQUENCE [LARGE SCALE GENOMIC DNA]</scope>
    <source>
        <strain evidence="1 2">NML171202</strain>
    </source>
</reference>